<name>A0A317PI55_9HYPH</name>
<dbReference type="EMBL" id="QGTR01000006">
    <property type="protein sequence ID" value="PWV97713.1"/>
    <property type="molecule type" value="Genomic_DNA"/>
</dbReference>
<dbReference type="Proteomes" id="UP000246352">
    <property type="component" value="Unassembled WGS sequence"/>
</dbReference>
<feature type="region of interest" description="Disordered" evidence="1">
    <location>
        <begin position="1"/>
        <end position="33"/>
    </location>
</feature>
<sequence length="96" mass="9551">MAKQTQKPADTANADAGLTAANPGAETGGAASAPITQAIPATATAAAPEPLPTGPILYTAMLTRQAMVNGRIRKAGSTVSVGIELLDELKDAGLTH</sequence>
<proteinExistence type="predicted"/>
<evidence type="ECO:0000256" key="1">
    <source>
        <dbReference type="SAM" id="MobiDB-lite"/>
    </source>
</evidence>
<organism evidence="2 3">
    <name type="scientific">Hoeflea marina</name>
    <dbReference type="NCBI Taxonomy" id="274592"/>
    <lineage>
        <taxon>Bacteria</taxon>
        <taxon>Pseudomonadati</taxon>
        <taxon>Pseudomonadota</taxon>
        <taxon>Alphaproteobacteria</taxon>
        <taxon>Hyphomicrobiales</taxon>
        <taxon>Rhizobiaceae</taxon>
        <taxon>Hoeflea</taxon>
    </lineage>
</organism>
<protein>
    <submittedName>
        <fullName evidence="2">Uncharacterized protein</fullName>
    </submittedName>
</protein>
<accession>A0A317PI55</accession>
<reference evidence="2 3" key="1">
    <citation type="submission" date="2018-05" db="EMBL/GenBank/DDBJ databases">
        <title>Genomic Encyclopedia of Type Strains, Phase IV (KMG-IV): sequencing the most valuable type-strain genomes for metagenomic binning, comparative biology and taxonomic classification.</title>
        <authorList>
            <person name="Goeker M."/>
        </authorList>
    </citation>
    <scope>NUCLEOTIDE SEQUENCE [LARGE SCALE GENOMIC DNA]</scope>
    <source>
        <strain evidence="2 3">DSM 16791</strain>
    </source>
</reference>
<keyword evidence="3" id="KW-1185">Reference proteome</keyword>
<gene>
    <name evidence="2" type="ORF">DFR52_106238</name>
</gene>
<dbReference type="RefSeq" id="WP_110034005.1">
    <property type="nucleotide sequence ID" value="NZ_QGTR01000006.1"/>
</dbReference>
<evidence type="ECO:0000313" key="3">
    <source>
        <dbReference type="Proteomes" id="UP000246352"/>
    </source>
</evidence>
<comment type="caution">
    <text evidence="2">The sequence shown here is derived from an EMBL/GenBank/DDBJ whole genome shotgun (WGS) entry which is preliminary data.</text>
</comment>
<dbReference type="AlphaFoldDB" id="A0A317PI55"/>
<evidence type="ECO:0000313" key="2">
    <source>
        <dbReference type="EMBL" id="PWV97713.1"/>
    </source>
</evidence>